<evidence type="ECO:0000313" key="2">
    <source>
        <dbReference type="Proteomes" id="UP000377595"/>
    </source>
</evidence>
<comment type="caution">
    <text evidence="1">The sequence shown here is derived from an EMBL/GenBank/DDBJ whole genome shotgun (WGS) entry which is preliminary data.</text>
</comment>
<dbReference type="OrthoDB" id="3543006at2"/>
<reference evidence="1 2" key="1">
    <citation type="submission" date="2019-10" db="EMBL/GenBank/DDBJ databases">
        <title>Whole genome shotgun sequence of Acrocarpospora pleiomorpha NBRC 16267.</title>
        <authorList>
            <person name="Ichikawa N."/>
            <person name="Kimura A."/>
            <person name="Kitahashi Y."/>
            <person name="Komaki H."/>
            <person name="Oguchi A."/>
        </authorList>
    </citation>
    <scope>NUCLEOTIDE SEQUENCE [LARGE SCALE GENOMIC DNA]</scope>
    <source>
        <strain evidence="1 2">NBRC 16267</strain>
    </source>
</reference>
<dbReference type="EMBL" id="BLAF01000005">
    <property type="protein sequence ID" value="GES17796.1"/>
    <property type="molecule type" value="Genomic_DNA"/>
</dbReference>
<organism evidence="1 2">
    <name type="scientific">Acrocarpospora pleiomorpha</name>
    <dbReference type="NCBI Taxonomy" id="90975"/>
    <lineage>
        <taxon>Bacteria</taxon>
        <taxon>Bacillati</taxon>
        <taxon>Actinomycetota</taxon>
        <taxon>Actinomycetes</taxon>
        <taxon>Streptosporangiales</taxon>
        <taxon>Streptosporangiaceae</taxon>
        <taxon>Acrocarpospora</taxon>
    </lineage>
</organism>
<name>A0A5M3XB00_9ACTN</name>
<gene>
    <name evidence="1" type="ORF">Aple_006910</name>
</gene>
<keyword evidence="2" id="KW-1185">Reference proteome</keyword>
<accession>A0A5M3XB00</accession>
<protein>
    <submittedName>
        <fullName evidence="1">Uncharacterized protein</fullName>
    </submittedName>
</protein>
<evidence type="ECO:0000313" key="1">
    <source>
        <dbReference type="EMBL" id="GES17796.1"/>
    </source>
</evidence>
<proteinExistence type="predicted"/>
<sequence length="113" mass="12367">MFDEWFIHATLGQAFHPMTGNFRRAGELRAWDDLRKSPTVAAEMGQHEGSAHHGWSPSMKVKQLVTYAAIAFVVFYLFTQPEGAANAVRGVMDGIGTGANSLAQFFNSLFTGS</sequence>
<dbReference type="AlphaFoldDB" id="A0A5M3XB00"/>
<dbReference type="Proteomes" id="UP000377595">
    <property type="component" value="Unassembled WGS sequence"/>
</dbReference>
<dbReference type="RefSeq" id="WP_155342966.1">
    <property type="nucleotide sequence ID" value="NZ_BAAAHM010000011.1"/>
</dbReference>